<dbReference type="AlphaFoldDB" id="A0A3S2YWY9"/>
<keyword evidence="11" id="KW-1185">Reference proteome</keyword>
<dbReference type="GO" id="GO:0016887">
    <property type="term" value="F:ATP hydrolysis activity"/>
    <property type="evidence" value="ECO:0007669"/>
    <property type="project" value="InterPro"/>
</dbReference>
<evidence type="ECO:0000313" key="10">
    <source>
        <dbReference type="EMBL" id="RVU21248.1"/>
    </source>
</evidence>
<feature type="domain" description="ABC transporter" evidence="9">
    <location>
        <begin position="27"/>
        <end position="257"/>
    </location>
</feature>
<evidence type="ECO:0000259" key="9">
    <source>
        <dbReference type="PROSITE" id="PS50893"/>
    </source>
</evidence>
<dbReference type="SUPFAM" id="SSF52540">
    <property type="entry name" value="P-loop containing nucleoside triphosphate hydrolases"/>
    <property type="match status" value="1"/>
</dbReference>
<dbReference type="Pfam" id="PF08402">
    <property type="entry name" value="TOBE_2"/>
    <property type="match status" value="1"/>
</dbReference>
<dbReference type="PROSITE" id="PS00211">
    <property type="entry name" value="ABC_TRANSPORTER_1"/>
    <property type="match status" value="1"/>
</dbReference>
<comment type="subunit">
    <text evidence="7">The complex is composed of two ATP-binding proteins (PotA), two transmembrane proteins (PotB and PotC) and a solute-binding protein (PotD).</text>
</comment>
<feature type="compositionally biased region" description="Pro residues" evidence="8">
    <location>
        <begin position="385"/>
        <end position="407"/>
    </location>
</feature>
<evidence type="ECO:0000256" key="5">
    <source>
        <dbReference type="ARBA" id="ARBA00022967"/>
    </source>
</evidence>
<dbReference type="SUPFAM" id="SSF50331">
    <property type="entry name" value="MOP-like"/>
    <property type="match status" value="1"/>
</dbReference>
<dbReference type="NCBIfam" id="TIGR01187">
    <property type="entry name" value="potA"/>
    <property type="match status" value="1"/>
</dbReference>
<dbReference type="GO" id="GO:0043190">
    <property type="term" value="C:ATP-binding cassette (ABC) transporter complex"/>
    <property type="evidence" value="ECO:0007669"/>
    <property type="project" value="InterPro"/>
</dbReference>
<dbReference type="PANTHER" id="PTHR42781:SF4">
    <property type="entry name" value="SPERMIDINE_PUTRESCINE IMPORT ATP-BINDING PROTEIN POTA"/>
    <property type="match status" value="1"/>
</dbReference>
<keyword evidence="3 7" id="KW-0547">Nucleotide-binding</keyword>
<protein>
    <recommendedName>
        <fullName evidence="7">Spermidine/putrescine import ATP-binding protein PotA</fullName>
        <ecNumber evidence="7">7.6.2.11</ecNumber>
    </recommendedName>
</protein>
<keyword evidence="2 7" id="KW-1003">Cell membrane</keyword>
<evidence type="ECO:0000313" key="11">
    <source>
        <dbReference type="Proteomes" id="UP000286997"/>
    </source>
</evidence>
<dbReference type="EMBL" id="SACP01000002">
    <property type="protein sequence ID" value="RVU21248.1"/>
    <property type="molecule type" value="Genomic_DNA"/>
</dbReference>
<accession>A0A3S2YWY9</accession>
<dbReference type="InterPro" id="IPR050093">
    <property type="entry name" value="ABC_SmlMolc_Importer"/>
</dbReference>
<gene>
    <name evidence="7" type="primary">potA</name>
    <name evidence="10" type="ORF">EOE48_03935</name>
</gene>
<dbReference type="OrthoDB" id="9802264at2"/>
<comment type="similarity">
    <text evidence="7">Belongs to the ABC transporter superfamily. Spermidine/putrescine importer (TC 3.A.1.11.1) family.</text>
</comment>
<evidence type="ECO:0000256" key="1">
    <source>
        <dbReference type="ARBA" id="ARBA00022448"/>
    </source>
</evidence>
<keyword evidence="4 7" id="KW-0067">ATP-binding</keyword>
<dbReference type="Gene3D" id="2.40.50.140">
    <property type="entry name" value="Nucleic acid-binding proteins"/>
    <property type="match status" value="1"/>
</dbReference>
<keyword evidence="6 7" id="KW-0472">Membrane</keyword>
<comment type="catalytic activity">
    <reaction evidence="7">
        <text>ATP + H2O + polyamine-[polyamine-binding protein]Side 1 = ADP + phosphate + polyamineSide 2 + [polyamine-binding protein]Side 1.</text>
        <dbReference type="EC" id="7.6.2.11"/>
    </reaction>
</comment>
<feature type="region of interest" description="Disordered" evidence="8">
    <location>
        <begin position="1"/>
        <end position="21"/>
    </location>
</feature>
<sequence>MLSKAADRSPPASLPGTAANPRPVPAVRLDGVVKRFGAATALEETWLRVEQGEFLTLLGPSGCGKTTLLNLMAGFLEADAGEIFIGGDLVTSTPAYEREIGIVFQNYALFPHMSVAKNVGYGLRMRGVPRREIAERVDAALALVKLSGFSDRSPRQLSGGQQQRVALARALVIRPKVLLLDEPFSALDKNLRGAMQVELKEIQRRLGVTTVFVTHDQSEALSLSDRIVVMSAGRVRQTGTPDEVYRHPQDRFVAGFIGDVNLLPASLLARAGERATVAIRDLRRDVEAATLRGCAVGEEVDVFVRPDHLAVRQAGEAGTLPARVAALVYQGSHIDLHADLAEGGRVVVRMPGQGALATYAPGTPVGLVVPQGGLAAFPARDAAPSPLPQGPPDSRPSSLPPEPGSTR</sequence>
<dbReference type="InterPro" id="IPR003593">
    <property type="entry name" value="AAA+_ATPase"/>
</dbReference>
<comment type="caution">
    <text evidence="10">The sequence shown here is derived from an EMBL/GenBank/DDBJ whole genome shotgun (WGS) entry which is preliminary data.</text>
</comment>
<name>A0A3S2YWY9_9HYPH</name>
<dbReference type="Gene3D" id="3.40.50.300">
    <property type="entry name" value="P-loop containing nucleotide triphosphate hydrolases"/>
    <property type="match status" value="1"/>
</dbReference>
<evidence type="ECO:0000256" key="8">
    <source>
        <dbReference type="SAM" id="MobiDB-lite"/>
    </source>
</evidence>
<dbReference type="Pfam" id="PF00005">
    <property type="entry name" value="ABC_tran"/>
    <property type="match status" value="1"/>
</dbReference>
<evidence type="ECO:0000256" key="4">
    <source>
        <dbReference type="ARBA" id="ARBA00022840"/>
    </source>
</evidence>
<organism evidence="10 11">
    <name type="scientific">Methylobacterium oryzihabitans</name>
    <dbReference type="NCBI Taxonomy" id="2499852"/>
    <lineage>
        <taxon>Bacteria</taxon>
        <taxon>Pseudomonadati</taxon>
        <taxon>Pseudomonadota</taxon>
        <taxon>Alphaproteobacteria</taxon>
        <taxon>Hyphomicrobiales</taxon>
        <taxon>Methylobacteriaceae</taxon>
        <taxon>Methylobacterium</taxon>
    </lineage>
</organism>
<dbReference type="RefSeq" id="WP_127727467.1">
    <property type="nucleotide sequence ID" value="NZ_SACP01000002.1"/>
</dbReference>
<evidence type="ECO:0000256" key="7">
    <source>
        <dbReference type="RuleBase" id="RU364083"/>
    </source>
</evidence>
<dbReference type="GO" id="GO:0015847">
    <property type="term" value="P:putrescine transport"/>
    <property type="evidence" value="ECO:0007669"/>
    <property type="project" value="UniProtKB-ARBA"/>
</dbReference>
<dbReference type="InterPro" id="IPR008995">
    <property type="entry name" value="Mo/tungstate-bd_C_term_dom"/>
</dbReference>
<evidence type="ECO:0000256" key="3">
    <source>
        <dbReference type="ARBA" id="ARBA00022741"/>
    </source>
</evidence>
<dbReference type="SMART" id="SM00382">
    <property type="entry name" value="AAA"/>
    <property type="match status" value="1"/>
</dbReference>
<dbReference type="EC" id="7.6.2.11" evidence="7"/>
<evidence type="ECO:0000256" key="2">
    <source>
        <dbReference type="ARBA" id="ARBA00022475"/>
    </source>
</evidence>
<dbReference type="InterPro" id="IPR017871">
    <property type="entry name" value="ABC_transporter-like_CS"/>
</dbReference>
<dbReference type="InterPro" id="IPR012340">
    <property type="entry name" value="NA-bd_OB-fold"/>
</dbReference>
<dbReference type="InterPro" id="IPR003439">
    <property type="entry name" value="ABC_transporter-like_ATP-bd"/>
</dbReference>
<dbReference type="Gene3D" id="2.40.50.100">
    <property type="match status" value="1"/>
</dbReference>
<dbReference type="InterPro" id="IPR013611">
    <property type="entry name" value="Transp-assoc_OB_typ2"/>
</dbReference>
<dbReference type="InterPro" id="IPR027417">
    <property type="entry name" value="P-loop_NTPase"/>
</dbReference>
<dbReference type="FunFam" id="3.40.50.300:FF:000133">
    <property type="entry name" value="Spermidine/putrescine import ATP-binding protein PotA"/>
    <property type="match status" value="1"/>
</dbReference>
<dbReference type="InterPro" id="IPR005893">
    <property type="entry name" value="PotA-like"/>
</dbReference>
<dbReference type="GO" id="GO:0005524">
    <property type="term" value="F:ATP binding"/>
    <property type="evidence" value="ECO:0007669"/>
    <property type="project" value="UniProtKB-KW"/>
</dbReference>
<dbReference type="PROSITE" id="PS50893">
    <property type="entry name" value="ABC_TRANSPORTER_2"/>
    <property type="match status" value="1"/>
</dbReference>
<dbReference type="Proteomes" id="UP000286997">
    <property type="component" value="Unassembled WGS sequence"/>
</dbReference>
<dbReference type="GO" id="GO:0015417">
    <property type="term" value="F:ABC-type polyamine transporter activity"/>
    <property type="evidence" value="ECO:0007669"/>
    <property type="project" value="UniProtKB-EC"/>
</dbReference>
<reference evidence="10 11" key="1">
    <citation type="submission" date="2019-01" db="EMBL/GenBank/DDBJ databases">
        <authorList>
            <person name="Chen W.-M."/>
        </authorList>
    </citation>
    <scope>NUCLEOTIDE SEQUENCE [LARGE SCALE GENOMIC DNA]</scope>
    <source>
        <strain evidence="10 11">TER-1</strain>
    </source>
</reference>
<dbReference type="PANTHER" id="PTHR42781">
    <property type="entry name" value="SPERMIDINE/PUTRESCINE IMPORT ATP-BINDING PROTEIN POTA"/>
    <property type="match status" value="1"/>
</dbReference>
<feature type="region of interest" description="Disordered" evidence="8">
    <location>
        <begin position="378"/>
        <end position="407"/>
    </location>
</feature>
<evidence type="ECO:0000256" key="6">
    <source>
        <dbReference type="ARBA" id="ARBA00023136"/>
    </source>
</evidence>
<keyword evidence="5 7" id="KW-1278">Translocase</keyword>
<proteinExistence type="inferred from homology"/>
<comment type="function">
    <text evidence="7">Part of the ABC transporter complex PotABCD involved in spermidine/putrescine import. Responsible for energy coupling to the transport system.</text>
</comment>
<keyword evidence="1 7" id="KW-0813">Transport</keyword>